<protein>
    <recommendedName>
        <fullName evidence="2">DUF4333 domain-containing protein</fullName>
    </recommendedName>
</protein>
<evidence type="ECO:0000313" key="4">
    <source>
        <dbReference type="Proteomes" id="UP000038487"/>
    </source>
</evidence>
<dbReference type="PROSITE" id="PS51257">
    <property type="entry name" value="PROKAR_LIPOPROTEIN"/>
    <property type="match status" value="1"/>
</dbReference>
<keyword evidence="1" id="KW-0732">Signal</keyword>
<dbReference type="Pfam" id="PF14230">
    <property type="entry name" value="DUF4333"/>
    <property type="match status" value="1"/>
</dbReference>
<dbReference type="EMBL" id="CSUW01000011">
    <property type="protein sequence ID" value="CPT57849.1"/>
    <property type="molecule type" value="Genomic_DNA"/>
</dbReference>
<comment type="caution">
    <text evidence="3">The sequence shown here is derived from an EMBL/GenBank/DDBJ whole genome shotgun (WGS) entry which is preliminary data.</text>
</comment>
<dbReference type="InterPro" id="IPR025637">
    <property type="entry name" value="DUF4333"/>
</dbReference>
<evidence type="ECO:0000259" key="2">
    <source>
        <dbReference type="Pfam" id="PF14230"/>
    </source>
</evidence>
<sequence length="121" mass="12929">MRYTSAAATLFMSIMFAVSGCTVTSTWHAGRITSESSSTPSVRQIPKEEAGRIAAERIQAQFGGKVDSVVCEGPLDATIGATQRCVLTEEGQRAGVTLTVTKIEGGKVDFRIKIDDHPLPE</sequence>
<dbReference type="AlphaFoldDB" id="A0AB33TCZ4"/>
<dbReference type="RefSeq" id="WP_307785709.1">
    <property type="nucleotide sequence ID" value="NZ_CM125927.1"/>
</dbReference>
<feature type="domain" description="DUF4333" evidence="2">
    <location>
        <begin position="43"/>
        <end position="105"/>
    </location>
</feature>
<accession>A0AB33TCZ4</accession>
<proteinExistence type="predicted"/>
<organism evidence="3 4">
    <name type="scientific">Mycobacteroides abscessus</name>
    <dbReference type="NCBI Taxonomy" id="36809"/>
    <lineage>
        <taxon>Bacteria</taxon>
        <taxon>Bacillati</taxon>
        <taxon>Actinomycetota</taxon>
        <taxon>Actinomycetes</taxon>
        <taxon>Mycobacteriales</taxon>
        <taxon>Mycobacteriaceae</taxon>
        <taxon>Mycobacteroides</taxon>
    </lineage>
</organism>
<reference evidence="3 4" key="1">
    <citation type="submission" date="2015-03" db="EMBL/GenBank/DDBJ databases">
        <authorList>
            <consortium name="Pathogen Informatics"/>
            <person name="Murphy D."/>
        </authorList>
    </citation>
    <scope>NUCLEOTIDE SEQUENCE [LARGE SCALE GENOMIC DNA]</scope>
    <source>
        <strain evidence="3 4">PAP036</strain>
    </source>
</reference>
<feature type="chain" id="PRO_5044248151" description="DUF4333 domain-containing protein" evidence="1">
    <location>
        <begin position="20"/>
        <end position="121"/>
    </location>
</feature>
<evidence type="ECO:0000256" key="1">
    <source>
        <dbReference type="SAM" id="SignalP"/>
    </source>
</evidence>
<dbReference type="Proteomes" id="UP000038487">
    <property type="component" value="Unassembled WGS sequence"/>
</dbReference>
<evidence type="ECO:0000313" key="3">
    <source>
        <dbReference type="EMBL" id="CPT57849.1"/>
    </source>
</evidence>
<name>A0AB33TCZ4_9MYCO</name>
<feature type="signal peptide" evidence="1">
    <location>
        <begin position="1"/>
        <end position="19"/>
    </location>
</feature>
<gene>
    <name evidence="3" type="ORF">ERS075527_04317</name>
</gene>